<comment type="pathway">
    <text evidence="2">Carbohydrate acid metabolism; 2-dehydro-3-deoxy-D-gluconate degradation; D-glyceraldehyde 3-phosphate and pyruvate from 2-dehydro-3-deoxy-D-gluconate: step 2/2.</text>
</comment>
<comment type="similarity">
    <text evidence="3">Belongs to the KHG/KDPG aldolase family.</text>
</comment>
<dbReference type="InterPro" id="IPR031338">
    <property type="entry name" value="KDPG/KHG_AS_2"/>
</dbReference>
<dbReference type="PANTHER" id="PTHR30246:SF1">
    <property type="entry name" value="2-DEHYDRO-3-DEOXY-6-PHOSPHOGALACTONATE ALDOLASE-RELATED"/>
    <property type="match status" value="1"/>
</dbReference>
<dbReference type="SUPFAM" id="SSF51569">
    <property type="entry name" value="Aldolase"/>
    <property type="match status" value="1"/>
</dbReference>
<evidence type="ECO:0000256" key="5">
    <source>
        <dbReference type="ARBA" id="ARBA00013063"/>
    </source>
</evidence>
<comment type="subunit">
    <text evidence="4">Homotrimer.</text>
</comment>
<dbReference type="Proteomes" id="UP001595796">
    <property type="component" value="Unassembled WGS sequence"/>
</dbReference>
<name>A0ABV9Z1B0_9HYPH</name>
<keyword evidence="6 9" id="KW-0456">Lyase</keyword>
<keyword evidence="10" id="KW-1185">Reference proteome</keyword>
<dbReference type="InterPro" id="IPR000887">
    <property type="entry name" value="Aldlse_KDPG_KHG"/>
</dbReference>
<evidence type="ECO:0000313" key="10">
    <source>
        <dbReference type="Proteomes" id="UP001595796"/>
    </source>
</evidence>
<comment type="catalytic activity">
    <reaction evidence="1">
        <text>2-dehydro-3-deoxy-6-phospho-D-gluconate = D-glyceraldehyde 3-phosphate + pyruvate</text>
        <dbReference type="Rhea" id="RHEA:17089"/>
        <dbReference type="ChEBI" id="CHEBI:15361"/>
        <dbReference type="ChEBI" id="CHEBI:57569"/>
        <dbReference type="ChEBI" id="CHEBI:59776"/>
        <dbReference type="EC" id="4.1.2.14"/>
    </reaction>
</comment>
<dbReference type="InterPro" id="IPR031337">
    <property type="entry name" value="KDPG/KHG_AS_1"/>
</dbReference>
<evidence type="ECO:0000256" key="1">
    <source>
        <dbReference type="ARBA" id="ARBA00000654"/>
    </source>
</evidence>
<sequence length="213" mass="22115">MTDHNKALLALLGRAPVIPVLTFETPEEAIDVSGALVAGGLDVLEVTLRTPRALEIIEALAKAFPDAWVGAGTVLRIAQAEAAHRAGARFLVSPGSTDALLRDGANFVLPWLHAAVTASEVMRLREHGRRVLKFFPAEQSGGVGVLKAWAPVLQDVTFCPTGGIDAAKAPAYLALPNVGAVGGSWVVPADSVAKRDFAGITELARAAAALSAK</sequence>
<proteinExistence type="inferred from homology"/>
<evidence type="ECO:0000256" key="8">
    <source>
        <dbReference type="ARBA" id="ARBA00023277"/>
    </source>
</evidence>
<comment type="caution">
    <text evidence="9">The sequence shown here is derived from an EMBL/GenBank/DDBJ whole genome shotgun (WGS) entry which is preliminary data.</text>
</comment>
<dbReference type="PANTHER" id="PTHR30246">
    <property type="entry name" value="2-KETO-3-DEOXY-6-PHOSPHOGLUCONATE ALDOLASE"/>
    <property type="match status" value="1"/>
</dbReference>
<dbReference type="Pfam" id="PF01081">
    <property type="entry name" value="Aldolase"/>
    <property type="match status" value="1"/>
</dbReference>
<dbReference type="PROSITE" id="PS00160">
    <property type="entry name" value="ALDOLASE_KDPG_KHG_2"/>
    <property type="match status" value="1"/>
</dbReference>
<evidence type="ECO:0000256" key="4">
    <source>
        <dbReference type="ARBA" id="ARBA00011233"/>
    </source>
</evidence>
<evidence type="ECO:0000256" key="6">
    <source>
        <dbReference type="ARBA" id="ARBA00023239"/>
    </source>
</evidence>
<keyword evidence="8" id="KW-0119">Carbohydrate metabolism</keyword>
<accession>A0ABV9Z1B0</accession>
<keyword evidence="7" id="KW-0704">Schiff base</keyword>
<evidence type="ECO:0000256" key="7">
    <source>
        <dbReference type="ARBA" id="ARBA00023270"/>
    </source>
</evidence>
<evidence type="ECO:0000313" key="9">
    <source>
        <dbReference type="EMBL" id="MFC5067911.1"/>
    </source>
</evidence>
<organism evidence="9 10">
    <name type="scientific">Flaviflagellibacter deserti</name>
    <dbReference type="NCBI Taxonomy" id="2267266"/>
    <lineage>
        <taxon>Bacteria</taxon>
        <taxon>Pseudomonadati</taxon>
        <taxon>Pseudomonadota</taxon>
        <taxon>Alphaproteobacteria</taxon>
        <taxon>Hyphomicrobiales</taxon>
        <taxon>Flaviflagellibacter</taxon>
    </lineage>
</organism>
<dbReference type="NCBIfam" id="TIGR01182">
    <property type="entry name" value="eda"/>
    <property type="match status" value="1"/>
</dbReference>
<dbReference type="InterPro" id="IPR013785">
    <property type="entry name" value="Aldolase_TIM"/>
</dbReference>
<reference evidence="10" key="1">
    <citation type="journal article" date="2019" name="Int. J. Syst. Evol. Microbiol.">
        <title>The Global Catalogue of Microorganisms (GCM) 10K type strain sequencing project: providing services to taxonomists for standard genome sequencing and annotation.</title>
        <authorList>
            <consortium name="The Broad Institute Genomics Platform"/>
            <consortium name="The Broad Institute Genome Sequencing Center for Infectious Disease"/>
            <person name="Wu L."/>
            <person name="Ma J."/>
        </authorList>
    </citation>
    <scope>NUCLEOTIDE SEQUENCE [LARGE SCALE GENOMIC DNA]</scope>
    <source>
        <strain evidence="10">CGMCC 1.16444</strain>
    </source>
</reference>
<dbReference type="Gene3D" id="3.20.20.70">
    <property type="entry name" value="Aldolase class I"/>
    <property type="match status" value="1"/>
</dbReference>
<dbReference type="PROSITE" id="PS00159">
    <property type="entry name" value="ALDOLASE_KDPG_KHG_1"/>
    <property type="match status" value="1"/>
</dbReference>
<dbReference type="CDD" id="cd00452">
    <property type="entry name" value="KDPG_aldolase"/>
    <property type="match status" value="1"/>
</dbReference>
<gene>
    <name evidence="9" type="primary">eda</name>
    <name evidence="9" type="ORF">ACFPFW_07755</name>
</gene>
<protein>
    <recommendedName>
        <fullName evidence="5">2-dehydro-3-deoxy-phosphogluconate aldolase</fullName>
        <ecNumber evidence="5">4.1.2.14</ecNumber>
    </recommendedName>
</protein>
<evidence type="ECO:0000256" key="3">
    <source>
        <dbReference type="ARBA" id="ARBA00006906"/>
    </source>
</evidence>
<dbReference type="GO" id="GO:0008700">
    <property type="term" value="F:(R,S)-4-hydroxy-2-oxoglutarate aldolase activity"/>
    <property type="evidence" value="ECO:0007669"/>
    <property type="project" value="UniProtKB-EC"/>
</dbReference>
<dbReference type="EMBL" id="JBHSJF010000006">
    <property type="protein sequence ID" value="MFC5067911.1"/>
    <property type="molecule type" value="Genomic_DNA"/>
</dbReference>
<dbReference type="GO" id="GO:0008675">
    <property type="term" value="F:2-dehydro-3-deoxy-phosphogluconate aldolase activity"/>
    <property type="evidence" value="ECO:0007669"/>
    <property type="project" value="UniProtKB-EC"/>
</dbReference>
<dbReference type="RefSeq" id="WP_114956529.1">
    <property type="nucleotide sequence ID" value="NZ_JBHSJF010000006.1"/>
</dbReference>
<dbReference type="EC" id="4.1.2.14" evidence="5"/>
<evidence type="ECO:0000256" key="2">
    <source>
        <dbReference type="ARBA" id="ARBA00004736"/>
    </source>
</evidence>